<organism evidence="1">
    <name type="scientific">marine sediment metagenome</name>
    <dbReference type="NCBI Taxonomy" id="412755"/>
    <lineage>
        <taxon>unclassified sequences</taxon>
        <taxon>metagenomes</taxon>
        <taxon>ecological metagenomes</taxon>
    </lineage>
</organism>
<dbReference type="EMBL" id="BARS01039528">
    <property type="protein sequence ID" value="GAG19950.1"/>
    <property type="molecule type" value="Genomic_DNA"/>
</dbReference>
<gene>
    <name evidence="1" type="ORF">S01H1_60351</name>
</gene>
<protein>
    <submittedName>
        <fullName evidence="1">Uncharacterized protein</fullName>
    </submittedName>
</protein>
<evidence type="ECO:0000313" key="1">
    <source>
        <dbReference type="EMBL" id="GAG19950.1"/>
    </source>
</evidence>
<dbReference type="AlphaFoldDB" id="X0VP25"/>
<comment type="caution">
    <text evidence="1">The sequence shown here is derived from an EMBL/GenBank/DDBJ whole genome shotgun (WGS) entry which is preliminary data.</text>
</comment>
<sequence>DFHQTPLSAVACKALLGRLVRIRQMISNELLYSRDDLFFELRWALCYPHGEIVQFLGISLQPFAVTKQEREQGGYGNSFITILKRMIFDHKVEENTSLTDQRWIQGLA</sequence>
<reference evidence="1" key="1">
    <citation type="journal article" date="2014" name="Front. Microbiol.">
        <title>High frequency of phylogenetically diverse reductive dehalogenase-homologous genes in deep subseafloor sedimentary metagenomes.</title>
        <authorList>
            <person name="Kawai M."/>
            <person name="Futagami T."/>
            <person name="Toyoda A."/>
            <person name="Takaki Y."/>
            <person name="Nishi S."/>
            <person name="Hori S."/>
            <person name="Arai W."/>
            <person name="Tsubouchi T."/>
            <person name="Morono Y."/>
            <person name="Uchiyama I."/>
            <person name="Ito T."/>
            <person name="Fujiyama A."/>
            <person name="Inagaki F."/>
            <person name="Takami H."/>
        </authorList>
    </citation>
    <scope>NUCLEOTIDE SEQUENCE</scope>
    <source>
        <strain evidence="1">Expedition CK06-06</strain>
    </source>
</reference>
<feature type="non-terminal residue" evidence="1">
    <location>
        <position position="1"/>
    </location>
</feature>
<proteinExistence type="predicted"/>
<name>X0VP25_9ZZZZ</name>
<accession>X0VP25</accession>